<dbReference type="Pfam" id="PF01266">
    <property type="entry name" value="DAO"/>
    <property type="match status" value="1"/>
</dbReference>
<dbReference type="AlphaFoldDB" id="A0A9Q0MD79"/>
<dbReference type="OMA" id="TEICHHA"/>
<dbReference type="Gene3D" id="3.30.9.10">
    <property type="entry name" value="D-Amino Acid Oxidase, subunit A, domain 2"/>
    <property type="match status" value="1"/>
</dbReference>
<accession>A0A9Q0MD79</accession>
<protein>
    <recommendedName>
        <fullName evidence="2">FAD-dependent oxidoreductase domain-containing protein 1</fullName>
    </recommendedName>
</protein>
<evidence type="ECO:0000256" key="1">
    <source>
        <dbReference type="ARBA" id="ARBA00023002"/>
    </source>
</evidence>
<evidence type="ECO:0000256" key="3">
    <source>
        <dbReference type="ARBA" id="ARBA00046185"/>
    </source>
</evidence>
<comment type="caution">
    <text evidence="5">The sequence shown here is derived from an EMBL/GenBank/DDBJ whole genome shotgun (WGS) entry which is preliminary data.</text>
</comment>
<dbReference type="PANTHER" id="PTHR13847:SF287">
    <property type="entry name" value="FAD-DEPENDENT OXIDOREDUCTASE DOMAIN-CONTAINING PROTEIN 1"/>
    <property type="match status" value="1"/>
</dbReference>
<dbReference type="SUPFAM" id="SSF51905">
    <property type="entry name" value="FAD/NAD(P)-binding domain"/>
    <property type="match status" value="1"/>
</dbReference>
<dbReference type="GO" id="GO:0016491">
    <property type="term" value="F:oxidoreductase activity"/>
    <property type="evidence" value="ECO:0007669"/>
    <property type="project" value="UniProtKB-KW"/>
</dbReference>
<dbReference type="GO" id="GO:0032981">
    <property type="term" value="P:mitochondrial respiratory chain complex I assembly"/>
    <property type="evidence" value="ECO:0007669"/>
    <property type="project" value="TreeGrafter"/>
</dbReference>
<dbReference type="EMBL" id="JAPWDV010000001">
    <property type="protein sequence ID" value="KAJ6223725.1"/>
    <property type="molecule type" value="Genomic_DNA"/>
</dbReference>
<organism evidence="5 6">
    <name type="scientific">Blomia tropicalis</name>
    <name type="common">Mite</name>
    <dbReference type="NCBI Taxonomy" id="40697"/>
    <lineage>
        <taxon>Eukaryota</taxon>
        <taxon>Metazoa</taxon>
        <taxon>Ecdysozoa</taxon>
        <taxon>Arthropoda</taxon>
        <taxon>Chelicerata</taxon>
        <taxon>Arachnida</taxon>
        <taxon>Acari</taxon>
        <taxon>Acariformes</taxon>
        <taxon>Sarcoptiformes</taxon>
        <taxon>Astigmata</taxon>
        <taxon>Glycyphagoidea</taxon>
        <taxon>Echimyopodidae</taxon>
        <taxon>Blomia</taxon>
    </lineage>
</organism>
<evidence type="ECO:0000313" key="6">
    <source>
        <dbReference type="Proteomes" id="UP001142055"/>
    </source>
</evidence>
<dbReference type="InterPro" id="IPR036188">
    <property type="entry name" value="FAD/NAD-bd_sf"/>
</dbReference>
<sequence>MMINLANKLLSNVTLRNTFVSLRHLSTSKDSDQKNLGEDKTIVSNETKVKANNLESKKEETEIETKLKDDDNKYYTRASTTLSTGGLRLQWNHAENILMSMFGADFLRDAKRNLSILDGEPPDVSFTPQGFLTLATEEQAEKMIENHKIQIELGALVELYTAERIKQKFPHINTNGIVLGSYGVQNEGWFDPWALLLSTKAKANSLGAEFVHADVIDFNFRRQNGNLDEMDEIRDTCNYVIVREPDGSVKQIEFAFGVICCGPDSGFIAEKLGYGHRGGVRSIPFPVEARKRYVYTLNSKDGPGLDFPFLIDPSGVYCRREGLGGNFLCGRSPMPEDEPDGSNLDVDYNYFESAIRPHLVKRVPSFESAKVRGGWSGFYDHCRHDQNPIIGYDPYYQNLIWATGFGGRGLQMGPAIGRAVMEMIIYGNYKTIDLSRYSWNRIIQNRALSQELIT</sequence>
<evidence type="ECO:0000256" key="2">
    <source>
        <dbReference type="ARBA" id="ARBA00039785"/>
    </source>
</evidence>
<reference evidence="5" key="1">
    <citation type="submission" date="2022-12" db="EMBL/GenBank/DDBJ databases">
        <title>Genome assemblies of Blomia tropicalis.</title>
        <authorList>
            <person name="Cui Y."/>
        </authorList>
    </citation>
    <scope>NUCLEOTIDE SEQUENCE</scope>
    <source>
        <tissue evidence="5">Adult mites</tissue>
    </source>
</reference>
<evidence type="ECO:0000313" key="5">
    <source>
        <dbReference type="EMBL" id="KAJ6223725.1"/>
    </source>
</evidence>
<name>A0A9Q0MD79_BLOTA</name>
<feature type="domain" description="FAD dependent oxidoreductase" evidence="4">
    <location>
        <begin position="80"/>
        <end position="422"/>
    </location>
</feature>
<proteinExistence type="predicted"/>
<dbReference type="InterPro" id="IPR006076">
    <property type="entry name" value="FAD-dep_OxRdtase"/>
</dbReference>
<dbReference type="Gene3D" id="3.50.50.60">
    <property type="entry name" value="FAD/NAD(P)-binding domain"/>
    <property type="match status" value="1"/>
</dbReference>
<gene>
    <name evidence="5" type="ORF">RDWZM_002270</name>
</gene>
<dbReference type="Proteomes" id="UP001142055">
    <property type="component" value="Chromosome 1"/>
</dbReference>
<comment type="function">
    <text evidence="3">Required for the assembly of the mitochondrial membrane respiratory chain NADH dehydrogenase (Complex I). Involved in mid-late stages of complex I assembly.</text>
</comment>
<dbReference type="PANTHER" id="PTHR13847">
    <property type="entry name" value="SARCOSINE DEHYDROGENASE-RELATED"/>
    <property type="match status" value="1"/>
</dbReference>
<keyword evidence="1" id="KW-0560">Oxidoreductase</keyword>
<evidence type="ECO:0000259" key="4">
    <source>
        <dbReference type="Pfam" id="PF01266"/>
    </source>
</evidence>
<keyword evidence="6" id="KW-1185">Reference proteome</keyword>
<dbReference type="GO" id="GO:0005739">
    <property type="term" value="C:mitochondrion"/>
    <property type="evidence" value="ECO:0007669"/>
    <property type="project" value="GOC"/>
</dbReference>